<evidence type="ECO:0000313" key="6">
    <source>
        <dbReference type="Proteomes" id="UP000008718"/>
    </source>
</evidence>
<dbReference type="Pfam" id="PF00216">
    <property type="entry name" value="Bac_DNA_binding"/>
    <property type="match status" value="1"/>
</dbReference>
<organism evidence="5 6">
    <name type="scientific">Paludibacter propionicigenes (strain DSM 17365 / JCM 13257 / WB4)</name>
    <dbReference type="NCBI Taxonomy" id="694427"/>
    <lineage>
        <taxon>Bacteria</taxon>
        <taxon>Pseudomonadati</taxon>
        <taxon>Bacteroidota</taxon>
        <taxon>Bacteroidia</taxon>
        <taxon>Bacteroidales</taxon>
        <taxon>Paludibacteraceae</taxon>
        <taxon>Paludibacter</taxon>
    </lineage>
</organism>
<dbReference type="KEGG" id="ppn:Palpr_1169"/>
<dbReference type="EMBL" id="CP002345">
    <property type="protein sequence ID" value="ADQ79316.1"/>
    <property type="molecule type" value="Genomic_DNA"/>
</dbReference>
<dbReference type="PANTHER" id="PTHR33175">
    <property type="entry name" value="DNA-BINDING PROTEIN HU"/>
    <property type="match status" value="1"/>
</dbReference>
<dbReference type="PANTHER" id="PTHR33175:SF2">
    <property type="entry name" value="INTEGRATION HOST FACTOR SUBUNIT ALPHA"/>
    <property type="match status" value="1"/>
</dbReference>
<dbReference type="RefSeq" id="WP_013444685.1">
    <property type="nucleotide sequence ID" value="NC_014734.1"/>
</dbReference>
<dbReference type="GO" id="GO:0003677">
    <property type="term" value="F:DNA binding"/>
    <property type="evidence" value="ECO:0007669"/>
    <property type="project" value="UniProtKB-KW"/>
</dbReference>
<feature type="transmembrane region" description="Helical" evidence="4">
    <location>
        <begin position="303"/>
        <end position="325"/>
    </location>
</feature>
<dbReference type="eggNOG" id="COG1652">
    <property type="taxonomic scope" value="Bacteria"/>
</dbReference>
<gene>
    <name evidence="5" type="ordered locus">Palpr_1169</name>
</gene>
<dbReference type="STRING" id="694427.Palpr_1169"/>
<name>E4T3M2_PALPW</name>
<dbReference type="SMART" id="SM00411">
    <property type="entry name" value="BHL"/>
    <property type="match status" value="1"/>
</dbReference>
<evidence type="ECO:0000256" key="2">
    <source>
        <dbReference type="ARBA" id="ARBA00023125"/>
    </source>
</evidence>
<keyword evidence="2 5" id="KW-0238">DNA-binding</keyword>
<dbReference type="SUPFAM" id="SSF47729">
    <property type="entry name" value="IHF-like DNA-binding proteins"/>
    <property type="match status" value="1"/>
</dbReference>
<dbReference type="OrthoDB" id="9811567at2"/>
<dbReference type="HOGENOM" id="CLU_029436_0_0_10"/>
<keyword evidence="6" id="KW-1185">Reference proteome</keyword>
<evidence type="ECO:0000313" key="5">
    <source>
        <dbReference type="EMBL" id="ADQ79316.1"/>
    </source>
</evidence>
<dbReference type="eggNOG" id="COG0776">
    <property type="taxonomic scope" value="Bacteria"/>
</dbReference>
<comment type="similarity">
    <text evidence="1 3">Belongs to the bacterial histone-like protein family.</text>
</comment>
<protein>
    <submittedName>
        <fullName evidence="5">Histone family protein DNA-binding protein</fullName>
    </submittedName>
</protein>
<reference key="1">
    <citation type="submission" date="2010-11" db="EMBL/GenBank/DDBJ databases">
        <title>The complete genome of Paludibacter propionicigenes DSM 17365.</title>
        <authorList>
            <consortium name="US DOE Joint Genome Institute (JGI-PGF)"/>
            <person name="Lucas S."/>
            <person name="Copeland A."/>
            <person name="Lapidus A."/>
            <person name="Bruce D."/>
            <person name="Goodwin L."/>
            <person name="Pitluck S."/>
            <person name="Kyrpides N."/>
            <person name="Mavromatis K."/>
            <person name="Ivanova N."/>
            <person name="Munk A.C."/>
            <person name="Brettin T."/>
            <person name="Detter J.C."/>
            <person name="Han C."/>
            <person name="Tapia R."/>
            <person name="Land M."/>
            <person name="Hauser L."/>
            <person name="Markowitz V."/>
            <person name="Cheng J.-F."/>
            <person name="Hugenholtz P."/>
            <person name="Woyke T."/>
            <person name="Wu D."/>
            <person name="Gronow S."/>
            <person name="Wellnitz S."/>
            <person name="Brambilla E."/>
            <person name="Klenk H.-P."/>
            <person name="Eisen J.A."/>
        </authorList>
    </citation>
    <scope>NUCLEOTIDE SEQUENCE</scope>
    <source>
        <strain>WB4</strain>
    </source>
</reference>
<keyword evidence="4" id="KW-0472">Membrane</keyword>
<dbReference type="Gene3D" id="4.10.520.10">
    <property type="entry name" value="IHF-like DNA-binding proteins"/>
    <property type="match status" value="1"/>
</dbReference>
<evidence type="ECO:0000256" key="4">
    <source>
        <dbReference type="SAM" id="Phobius"/>
    </source>
</evidence>
<dbReference type="GO" id="GO:0030527">
    <property type="term" value="F:structural constituent of chromatin"/>
    <property type="evidence" value="ECO:0007669"/>
    <property type="project" value="InterPro"/>
</dbReference>
<keyword evidence="4" id="KW-1133">Transmembrane helix</keyword>
<dbReference type="InterPro" id="IPR010992">
    <property type="entry name" value="IHF-like_DNA-bd_dom_sf"/>
</dbReference>
<sequence>MIKDKISSQEVIDLVSSKAQVSKRVSEDFLKVMISTIEESLLSGDVVKIKNFGTFKLQWNEPRKSVNVHSGEDILLAGYYKVTFTPDVVLKDLVNEPFAHLTPVELDSENPEPQQEKTDVALDPLRIFNDQASEIKDLLSEIQSLSPKQDVAVESPKPVTDSVESIHDGAEYADYLLQGSPVDDSVEEVNQKETLPVEEDVPEPVYEREVVENLAQDKDDEVIVHEQLNEPSRVVENSDYRNEEVVSISSSHIVEDVRQFDLEDSANKDYLAGLSQPEEENSEVQFDSSEFLKEIHPGKLRRFWVRALIVFVLILVTFSGFYLFYAPVRNFTNSTAADAKSSILKTSEKVSMTEMFNTVSNWFTPKQKPAPIPVRKVVIAPKDTTTHDSVVAKVPVDSLQLMFDRTRVYKAFIATETVKPNGRLTIMAKRYYGSKDFWVYIYEANKDRIPDPDRISEGTQIRIPKLDHRLIDPANPRCIKKAKELHDLYVKKED</sequence>
<dbReference type="Proteomes" id="UP000008718">
    <property type="component" value="Chromosome"/>
</dbReference>
<accession>E4T3M2</accession>
<evidence type="ECO:0000256" key="3">
    <source>
        <dbReference type="RuleBase" id="RU003939"/>
    </source>
</evidence>
<keyword evidence="4" id="KW-0812">Transmembrane</keyword>
<dbReference type="AlphaFoldDB" id="E4T3M2"/>
<proteinExistence type="inferred from homology"/>
<dbReference type="GO" id="GO:0005829">
    <property type="term" value="C:cytosol"/>
    <property type="evidence" value="ECO:0007669"/>
    <property type="project" value="TreeGrafter"/>
</dbReference>
<dbReference type="InterPro" id="IPR000119">
    <property type="entry name" value="Hist_DNA-bd"/>
</dbReference>
<reference evidence="5 6" key="2">
    <citation type="journal article" date="2011" name="Stand. Genomic Sci.">
        <title>Complete genome sequence of Paludibacter propionicigenes type strain (WB4).</title>
        <authorList>
            <person name="Gronow S."/>
            <person name="Munk C."/>
            <person name="Lapidus A."/>
            <person name="Nolan M."/>
            <person name="Lucas S."/>
            <person name="Hammon N."/>
            <person name="Deshpande S."/>
            <person name="Cheng J.F."/>
            <person name="Tapia R."/>
            <person name="Han C."/>
            <person name="Goodwin L."/>
            <person name="Pitluck S."/>
            <person name="Liolios K."/>
            <person name="Ivanova N."/>
            <person name="Mavromatis K."/>
            <person name="Mikhailova N."/>
            <person name="Pati A."/>
            <person name="Chen A."/>
            <person name="Palaniappan K."/>
            <person name="Land M."/>
            <person name="Hauser L."/>
            <person name="Chang Y.J."/>
            <person name="Jeffries C.D."/>
            <person name="Brambilla E."/>
            <person name="Rohde M."/>
            <person name="Goker M."/>
            <person name="Detter J.C."/>
            <person name="Woyke T."/>
            <person name="Bristow J."/>
            <person name="Eisen J.A."/>
            <person name="Markowitz V."/>
            <person name="Hugenholtz P."/>
            <person name="Kyrpides N.C."/>
            <person name="Klenk H.P."/>
        </authorList>
    </citation>
    <scope>NUCLEOTIDE SEQUENCE [LARGE SCALE GENOMIC DNA]</scope>
    <source>
        <strain evidence="6">DSM 17365 / JCM 13257 / WB4</strain>
    </source>
</reference>
<evidence type="ECO:0000256" key="1">
    <source>
        <dbReference type="ARBA" id="ARBA00010529"/>
    </source>
</evidence>